<dbReference type="PANTHER" id="PTHR15263:SF1">
    <property type="entry name" value="NF-KAPPA-B INHIBITOR-LIKE PROTEIN 1"/>
    <property type="match status" value="1"/>
</dbReference>
<keyword evidence="3" id="KW-0677">Repeat</keyword>
<dbReference type="EMBL" id="JBFTWV010000040">
    <property type="protein sequence ID" value="KAL2794866.1"/>
    <property type="molecule type" value="Genomic_DNA"/>
</dbReference>
<reference evidence="7 8" key="1">
    <citation type="submission" date="2024-07" db="EMBL/GenBank/DDBJ databases">
        <title>Section-level genome sequencing and comparative genomics of Aspergillus sections Usti and Cavernicolus.</title>
        <authorList>
            <consortium name="Lawrence Berkeley National Laboratory"/>
            <person name="Nybo J.L."/>
            <person name="Vesth T.C."/>
            <person name="Theobald S."/>
            <person name="Frisvad J.C."/>
            <person name="Larsen T.O."/>
            <person name="Kjaerboelling I."/>
            <person name="Rothschild-Mancinelli K."/>
            <person name="Lyhne E.K."/>
            <person name="Kogle M.E."/>
            <person name="Barry K."/>
            <person name="Clum A."/>
            <person name="Na H."/>
            <person name="Ledsgaard L."/>
            <person name="Lin J."/>
            <person name="Lipzen A."/>
            <person name="Kuo A."/>
            <person name="Riley R."/>
            <person name="Mondo S."/>
            <person name="Labutti K."/>
            <person name="Haridas S."/>
            <person name="Pangalinan J."/>
            <person name="Salamov A.A."/>
            <person name="Simmons B.A."/>
            <person name="Magnuson J.K."/>
            <person name="Chen J."/>
            <person name="Drula E."/>
            <person name="Henrissat B."/>
            <person name="Wiebenga A."/>
            <person name="Lubbers R.J."/>
            <person name="Gomes A.C."/>
            <person name="Makela M.R."/>
            <person name="Stajich J."/>
            <person name="Grigoriev I.V."/>
            <person name="Mortensen U.H."/>
            <person name="De Vries R.P."/>
            <person name="Baker S.E."/>
            <person name="Andersen M.R."/>
        </authorList>
    </citation>
    <scope>NUCLEOTIDE SEQUENCE [LARGE SCALE GENOMIC DNA]</scope>
    <source>
        <strain evidence="7 8">CBS 209.92</strain>
    </source>
</reference>
<name>A0ABR4G790_9EURO</name>
<evidence type="ECO:0000313" key="7">
    <source>
        <dbReference type="EMBL" id="KAL2794866.1"/>
    </source>
</evidence>
<protein>
    <submittedName>
        <fullName evidence="7">Uncharacterized protein</fullName>
    </submittedName>
</protein>
<evidence type="ECO:0000256" key="1">
    <source>
        <dbReference type="ARBA" id="ARBA00004123"/>
    </source>
</evidence>
<evidence type="ECO:0000256" key="2">
    <source>
        <dbReference type="ARBA" id="ARBA00022553"/>
    </source>
</evidence>
<comment type="caution">
    <text evidence="7">The sequence shown here is derived from an EMBL/GenBank/DDBJ whole genome shotgun (WGS) entry which is preliminary data.</text>
</comment>
<dbReference type="InterPro" id="IPR038753">
    <property type="entry name" value="NFKBIL1"/>
</dbReference>
<feature type="region of interest" description="Disordered" evidence="6">
    <location>
        <begin position="108"/>
        <end position="243"/>
    </location>
</feature>
<keyword evidence="8" id="KW-1185">Reference proteome</keyword>
<keyword evidence="5" id="KW-0539">Nucleus</keyword>
<evidence type="ECO:0000256" key="4">
    <source>
        <dbReference type="ARBA" id="ARBA00023043"/>
    </source>
</evidence>
<comment type="subcellular location">
    <subcellularLocation>
        <location evidence="1">Nucleus</location>
    </subcellularLocation>
</comment>
<organism evidence="7 8">
    <name type="scientific">Aspergillus keveii</name>
    <dbReference type="NCBI Taxonomy" id="714993"/>
    <lineage>
        <taxon>Eukaryota</taxon>
        <taxon>Fungi</taxon>
        <taxon>Dikarya</taxon>
        <taxon>Ascomycota</taxon>
        <taxon>Pezizomycotina</taxon>
        <taxon>Eurotiomycetes</taxon>
        <taxon>Eurotiomycetidae</taxon>
        <taxon>Eurotiales</taxon>
        <taxon>Aspergillaceae</taxon>
        <taxon>Aspergillus</taxon>
        <taxon>Aspergillus subgen. Nidulantes</taxon>
    </lineage>
</organism>
<evidence type="ECO:0000256" key="6">
    <source>
        <dbReference type="SAM" id="MobiDB-lite"/>
    </source>
</evidence>
<dbReference type="Proteomes" id="UP001610563">
    <property type="component" value="Unassembled WGS sequence"/>
</dbReference>
<proteinExistence type="predicted"/>
<keyword evidence="2" id="KW-0597">Phosphoprotein</keyword>
<gene>
    <name evidence="7" type="ORF">BJX66DRAFT_351021</name>
</gene>
<keyword evidence="4" id="KW-0040">ANK repeat</keyword>
<feature type="compositionally biased region" description="Basic and acidic residues" evidence="6">
    <location>
        <begin position="141"/>
        <end position="243"/>
    </location>
</feature>
<evidence type="ECO:0000256" key="3">
    <source>
        <dbReference type="ARBA" id="ARBA00022737"/>
    </source>
</evidence>
<evidence type="ECO:0000256" key="5">
    <source>
        <dbReference type="ARBA" id="ARBA00023242"/>
    </source>
</evidence>
<accession>A0ABR4G790</accession>
<sequence length="358" mass="41996">MNMGGGALQRGVCSPNTTGATVNGRLLHHFDMLKLLANGVPLGLGPLWIKNDGQYGLENSFTPIGRIDIYNMIVRSFRGAEAFSLRHLDGITRAHLKKELEELLDSENTRSYARHPHDDFSTRSYYRRPATSIPTPGTPHQSDREARARRERHRQAQKEREEKNERERREARSRREQNRQAQKEREEKVERERREREERFRREQQDRKEREKKEQQEGEAKARRDGEERRQRAKAAQEAKAKRWKEYNSAWEELKNSTAASRRSRDPRTSISWPTEAGSFRSCRDVGQADIEAFLRYGASIDARAQLLPTLKVERLRWHPDKVQQLFCARVDETTMNKVTEISQIVNQLYTYEQARRG</sequence>
<dbReference type="PANTHER" id="PTHR15263">
    <property type="entry name" value="I-KAPPA-B-LIKE PROTEIN IKBL"/>
    <property type="match status" value="1"/>
</dbReference>
<evidence type="ECO:0000313" key="8">
    <source>
        <dbReference type="Proteomes" id="UP001610563"/>
    </source>
</evidence>